<evidence type="ECO:0000256" key="10">
    <source>
        <dbReference type="ARBA" id="ARBA00023172"/>
    </source>
</evidence>
<dbReference type="EC" id="3.1.22.-" evidence="13"/>
<dbReference type="InterPro" id="IPR042530">
    <property type="entry name" value="EME1/EME2_C"/>
</dbReference>
<evidence type="ECO:0000259" key="15">
    <source>
        <dbReference type="SMART" id="SM00891"/>
    </source>
</evidence>
<reference evidence="16" key="1">
    <citation type="submission" date="2015-08" db="EMBL/GenBank/DDBJ databases">
        <authorList>
            <person name="Babu N.S."/>
            <person name="Beckwith C.J."/>
            <person name="Beseler K.G."/>
            <person name="Brison A."/>
            <person name="Carone J.V."/>
            <person name="Caskin T.P."/>
            <person name="Diamond M."/>
            <person name="Durham M.E."/>
            <person name="Foxe J.M."/>
            <person name="Go M."/>
            <person name="Henderson B.A."/>
            <person name="Jones I.B."/>
            <person name="McGettigan J.A."/>
            <person name="Micheletti S.J."/>
            <person name="Nasrallah M.E."/>
            <person name="Ortiz D."/>
            <person name="Piller C.R."/>
            <person name="Privatt S.R."/>
            <person name="Schneider S.L."/>
            <person name="Sharp S."/>
            <person name="Smith T.C."/>
            <person name="Stanton J.D."/>
            <person name="Ullery H.E."/>
            <person name="Wilson R.J."/>
            <person name="Serrano M.G."/>
            <person name="Buck G."/>
            <person name="Lee V."/>
            <person name="Wang Y."/>
            <person name="Carvalho R."/>
            <person name="Voegtly L."/>
            <person name="Shi R."/>
            <person name="Duckworth R."/>
            <person name="Johnson A."/>
            <person name="Loviza R."/>
            <person name="Walstead R."/>
            <person name="Shah Z."/>
            <person name="Kiflezghi M."/>
            <person name="Wade K."/>
            <person name="Ball S.L."/>
            <person name="Bradley K.W."/>
            <person name="Asai D.J."/>
            <person name="Bowman C.A."/>
            <person name="Russell D.A."/>
            <person name="Pope W.H."/>
            <person name="Jacobs-Sera D."/>
            <person name="Hendrix R.W."/>
            <person name="Hatfull G.F."/>
        </authorList>
    </citation>
    <scope>NUCLEOTIDE SEQUENCE</scope>
</reference>
<protein>
    <recommendedName>
        <fullName evidence="13">Crossover junction endonuclease MUS81</fullName>
        <ecNumber evidence="13">3.1.22.-</ecNumber>
    </recommendedName>
</protein>
<proteinExistence type="inferred from homology"/>
<dbReference type="PANTHER" id="PTHR13451:SF0">
    <property type="entry name" value="CROSSOVER JUNCTION ENDONUCLEASE MUS81"/>
    <property type="match status" value="1"/>
</dbReference>
<evidence type="ECO:0000256" key="14">
    <source>
        <dbReference type="SAM" id="MobiDB-lite"/>
    </source>
</evidence>
<dbReference type="SUPFAM" id="SSF52980">
    <property type="entry name" value="Restriction endonuclease-like"/>
    <property type="match status" value="1"/>
</dbReference>
<keyword evidence="7 13" id="KW-0227">DNA damage</keyword>
<dbReference type="EMBL" id="GDKF01004244">
    <property type="protein sequence ID" value="JAT74378.1"/>
    <property type="molecule type" value="Transcribed_RNA"/>
</dbReference>
<dbReference type="InterPro" id="IPR033309">
    <property type="entry name" value="Mus81"/>
</dbReference>
<dbReference type="GO" id="GO:0048257">
    <property type="term" value="F:3'-flap endonuclease activity"/>
    <property type="evidence" value="ECO:0007669"/>
    <property type="project" value="TreeGrafter"/>
</dbReference>
<dbReference type="Gene3D" id="1.10.10.10">
    <property type="entry name" value="Winged helix-like DNA-binding domain superfamily/Winged helix DNA-binding domain"/>
    <property type="match status" value="1"/>
</dbReference>
<dbReference type="GO" id="GO:0046872">
    <property type="term" value="F:metal ion binding"/>
    <property type="evidence" value="ECO:0007669"/>
    <property type="project" value="UniProtKB-UniRule"/>
</dbReference>
<dbReference type="Gene3D" id="1.10.150.670">
    <property type="entry name" value="Crossover junction endonuclease EME1, DNA-binding domain"/>
    <property type="match status" value="1"/>
</dbReference>
<feature type="domain" description="ERCC4" evidence="15">
    <location>
        <begin position="507"/>
        <end position="613"/>
    </location>
</feature>
<feature type="region of interest" description="Disordered" evidence="14">
    <location>
        <begin position="301"/>
        <end position="397"/>
    </location>
</feature>
<feature type="region of interest" description="Disordered" evidence="14">
    <location>
        <begin position="127"/>
        <end position="162"/>
    </location>
</feature>
<evidence type="ECO:0000256" key="5">
    <source>
        <dbReference type="ARBA" id="ARBA00022723"/>
    </source>
</evidence>
<evidence type="ECO:0000256" key="13">
    <source>
        <dbReference type="RuleBase" id="RU369042"/>
    </source>
</evidence>
<dbReference type="GO" id="GO:0006308">
    <property type="term" value="P:DNA catabolic process"/>
    <property type="evidence" value="ECO:0007669"/>
    <property type="project" value="UniProtKB-UniRule"/>
</dbReference>
<accession>A0A1D2A5F6</accession>
<dbReference type="GO" id="GO:0000712">
    <property type="term" value="P:resolution of meiotic recombination intermediates"/>
    <property type="evidence" value="ECO:0007669"/>
    <property type="project" value="TreeGrafter"/>
</dbReference>
<comment type="subunit">
    <text evidence="13">Interacts with EME1.</text>
</comment>
<organism evidence="16">
    <name type="scientific">Auxenochlorella protothecoides</name>
    <name type="common">Green microalga</name>
    <name type="synonym">Chlorella protothecoides</name>
    <dbReference type="NCBI Taxonomy" id="3075"/>
    <lineage>
        <taxon>Eukaryota</taxon>
        <taxon>Viridiplantae</taxon>
        <taxon>Chlorophyta</taxon>
        <taxon>core chlorophytes</taxon>
        <taxon>Trebouxiophyceae</taxon>
        <taxon>Chlorellales</taxon>
        <taxon>Chlorellaceae</taxon>
        <taxon>Auxenochlorella</taxon>
    </lineage>
</organism>
<dbReference type="InterPro" id="IPR047416">
    <property type="entry name" value="XPF_nuclease_Mus81"/>
</dbReference>
<name>A0A1D2A5F6_AUXPR</name>
<keyword evidence="9 13" id="KW-0460">Magnesium</keyword>
<evidence type="ECO:0000256" key="1">
    <source>
        <dbReference type="ARBA" id="ARBA00001946"/>
    </source>
</evidence>
<evidence type="ECO:0000256" key="4">
    <source>
        <dbReference type="ARBA" id="ARBA00022722"/>
    </source>
</evidence>
<keyword evidence="12 13" id="KW-0539">Nucleus</keyword>
<feature type="compositionally biased region" description="Low complexity" evidence="14">
    <location>
        <begin position="318"/>
        <end position="332"/>
    </location>
</feature>
<dbReference type="Pfam" id="PF02732">
    <property type="entry name" value="ERCC4"/>
    <property type="match status" value="1"/>
</dbReference>
<dbReference type="CDD" id="cd21036">
    <property type="entry name" value="WH_MUS81"/>
    <property type="match status" value="1"/>
</dbReference>
<dbReference type="GO" id="GO:0008821">
    <property type="term" value="F:crossover junction DNA endonuclease activity"/>
    <property type="evidence" value="ECO:0007669"/>
    <property type="project" value="UniProtKB-UniRule"/>
</dbReference>
<evidence type="ECO:0000256" key="2">
    <source>
        <dbReference type="ARBA" id="ARBA00004123"/>
    </source>
</evidence>
<dbReference type="SMART" id="SM00891">
    <property type="entry name" value="ERCC4"/>
    <property type="match status" value="1"/>
</dbReference>
<comment type="function">
    <text evidence="13">Interacts with EME1 to form a DNA structure-specific endonuclease with substrate preference for branched DNA structures with a 5'-end at the branch nick. Typical substrates include 3'-flap structures, D-loops, replication forks and nicked Holliday junctions. May be required in mitosis for the processing of stalled or collapsed replication fork intermediates. May be required in meiosis for the repair of meiosis-specific double strand breaks subsequent to single-end invasion (SEI).</text>
</comment>
<gene>
    <name evidence="16" type="ORF">g.66194</name>
</gene>
<feature type="region of interest" description="Disordered" evidence="14">
    <location>
        <begin position="427"/>
        <end position="481"/>
    </location>
</feature>
<comment type="cofactor">
    <cofactor evidence="1 13">
        <name>Mg(2+)</name>
        <dbReference type="ChEBI" id="CHEBI:18420"/>
    </cofactor>
</comment>
<dbReference type="GO" id="GO:0005634">
    <property type="term" value="C:nucleus"/>
    <property type="evidence" value="ECO:0007669"/>
    <property type="project" value="UniProtKB-SubCell"/>
</dbReference>
<sequence length="802" mass="84151">MSTARYQEAVVFAAAAHAASTRPPCKHPGNALLYYFLREVRTARQAAAPDATDNLVSGLRAAEKGLADHPTRVVDLKTALAVKGIGPNIGKIAVDHLFAAYPPAPLDAGEAAAVEEAMACAKAQRQAASKKTGKKGRPSALDAASTESCERTSAPPQKKPAKEYVPAIGSANYAFLIVMYQAAVGPEQLCELTKSELMERAERSGLADRPIIGDAGAAVAGRPHNRGGERGPQRGPGGVNFYNGWSSFNPLLVHKHGLAATRSNPKLCSLTVKGMALAARLFEGALLRGAVAPLQGPRADDAVRQHAAQDAMSQLGPGSSSTDSDTFSSGADDPARWPVRGSPSRLSQAQDCGASEERPGAGWDSVVDLSQMDEDEGVPGSQRCPATHNPGPCASQPEVLSQPLVERLAAALDRSRMNGAVASLPVQPGATTCRPSPPPPPAGACVPDAAPPSPRAPAPLQAAATLAGAPPPRASSPPCAAGGCVAASERLPPLHPGAAFEAQYDIIFLLDAREVFTRAADQGRSEALAQHLARLRAMGLVVEERTLPAGDGLWIARSKADPTREWVLDYIMERKSYTDLIQSIRGDNRYESQKFALKRCGLRHVFYLLEGDPDMLPSPTEQKAVKTAAADMEIIDGFRILRSKNHVDTLRLLCTLTHHVIEACRARRGAPATAGPPAPDVLPTWSEFKSRREALGRGSMSLADTWRLMLASVRGAGHEAVAAMVQRHATPAAMHAAMRAAQAGGGAAAARRLLAPLAPRPGSRAVGEGSAARIYDTLFALEDQAAGDGAVLAKVDWGMGCG</sequence>
<evidence type="ECO:0000256" key="9">
    <source>
        <dbReference type="ARBA" id="ARBA00022842"/>
    </source>
</evidence>
<evidence type="ECO:0000256" key="7">
    <source>
        <dbReference type="ARBA" id="ARBA00022763"/>
    </source>
</evidence>
<feature type="compositionally biased region" description="Low complexity" evidence="14">
    <location>
        <begin position="458"/>
        <end position="468"/>
    </location>
</feature>
<dbReference type="CDD" id="cd20074">
    <property type="entry name" value="XPF_nuclease_Mus81"/>
    <property type="match status" value="1"/>
</dbReference>
<keyword evidence="8 13" id="KW-0378">Hydrolase</keyword>
<feature type="region of interest" description="Disordered" evidence="14">
    <location>
        <begin position="217"/>
        <end position="238"/>
    </location>
</feature>
<dbReference type="Gene3D" id="3.40.50.10130">
    <property type="match status" value="1"/>
</dbReference>
<evidence type="ECO:0000256" key="11">
    <source>
        <dbReference type="ARBA" id="ARBA00023204"/>
    </source>
</evidence>
<evidence type="ECO:0000256" key="6">
    <source>
        <dbReference type="ARBA" id="ARBA00022759"/>
    </source>
</evidence>
<evidence type="ECO:0000256" key="3">
    <source>
        <dbReference type="ARBA" id="ARBA00010015"/>
    </source>
</evidence>
<dbReference type="GO" id="GO:0048476">
    <property type="term" value="C:Holliday junction resolvase complex"/>
    <property type="evidence" value="ECO:0007669"/>
    <property type="project" value="UniProtKB-UniRule"/>
</dbReference>
<dbReference type="AlphaFoldDB" id="A0A1D2A5F6"/>
<comment type="subcellular location">
    <subcellularLocation>
        <location evidence="2 13">Nucleus</location>
    </subcellularLocation>
</comment>
<dbReference type="GO" id="GO:0031573">
    <property type="term" value="P:mitotic intra-S DNA damage checkpoint signaling"/>
    <property type="evidence" value="ECO:0007669"/>
    <property type="project" value="TreeGrafter"/>
</dbReference>
<comment type="similarity">
    <text evidence="3 13">Belongs to the XPF family.</text>
</comment>
<dbReference type="GO" id="GO:0000727">
    <property type="term" value="P:double-strand break repair via break-induced replication"/>
    <property type="evidence" value="ECO:0007669"/>
    <property type="project" value="UniProtKB-UniRule"/>
</dbReference>
<evidence type="ECO:0000256" key="8">
    <source>
        <dbReference type="ARBA" id="ARBA00022801"/>
    </source>
</evidence>
<keyword evidence="10 13" id="KW-0233">DNA recombination</keyword>
<dbReference type="PANTHER" id="PTHR13451">
    <property type="entry name" value="CLASS II CROSSOVER JUNCTION ENDONUCLEASE MUS81"/>
    <property type="match status" value="1"/>
</dbReference>
<evidence type="ECO:0000313" key="16">
    <source>
        <dbReference type="EMBL" id="JAT74378.1"/>
    </source>
</evidence>
<evidence type="ECO:0000256" key="12">
    <source>
        <dbReference type="ARBA" id="ARBA00023242"/>
    </source>
</evidence>
<keyword evidence="11 13" id="KW-0234">DNA repair</keyword>
<dbReference type="InterPro" id="IPR011335">
    <property type="entry name" value="Restrct_endonuc-II-like"/>
</dbReference>
<dbReference type="GO" id="GO:0003677">
    <property type="term" value="F:DNA binding"/>
    <property type="evidence" value="ECO:0007669"/>
    <property type="project" value="UniProtKB-UniRule"/>
</dbReference>
<keyword evidence="5 13" id="KW-0479">Metal-binding</keyword>
<dbReference type="InterPro" id="IPR006166">
    <property type="entry name" value="ERCC4_domain"/>
</dbReference>
<dbReference type="InterPro" id="IPR047417">
    <property type="entry name" value="WHD_MUS81"/>
</dbReference>
<keyword evidence="4 13" id="KW-0540">Nuclease</keyword>
<dbReference type="InterPro" id="IPR036388">
    <property type="entry name" value="WH-like_DNA-bd_sf"/>
</dbReference>
<keyword evidence="6 13" id="KW-0255">Endonuclease</keyword>